<feature type="chain" id="PRO_5040185275" evidence="2">
    <location>
        <begin position="17"/>
        <end position="245"/>
    </location>
</feature>
<feature type="signal peptide" evidence="2">
    <location>
        <begin position="1"/>
        <end position="16"/>
    </location>
</feature>
<accession>A0A9P9ECM4</accession>
<evidence type="ECO:0000256" key="1">
    <source>
        <dbReference type="SAM" id="Phobius"/>
    </source>
</evidence>
<dbReference type="Proteomes" id="UP000700596">
    <property type="component" value="Unassembled WGS sequence"/>
</dbReference>
<evidence type="ECO:0000256" key="2">
    <source>
        <dbReference type="SAM" id="SignalP"/>
    </source>
</evidence>
<dbReference type="AlphaFoldDB" id="A0A9P9ECM4"/>
<keyword evidence="4" id="KW-1185">Reference proteome</keyword>
<keyword evidence="2" id="KW-0732">Signal</keyword>
<proteinExistence type="predicted"/>
<name>A0A9P9ECM4_9PLEO</name>
<organism evidence="3 4">
    <name type="scientific">Dendryphion nanum</name>
    <dbReference type="NCBI Taxonomy" id="256645"/>
    <lineage>
        <taxon>Eukaryota</taxon>
        <taxon>Fungi</taxon>
        <taxon>Dikarya</taxon>
        <taxon>Ascomycota</taxon>
        <taxon>Pezizomycotina</taxon>
        <taxon>Dothideomycetes</taxon>
        <taxon>Pleosporomycetidae</taxon>
        <taxon>Pleosporales</taxon>
        <taxon>Torulaceae</taxon>
        <taxon>Dendryphion</taxon>
    </lineage>
</organism>
<evidence type="ECO:0000313" key="3">
    <source>
        <dbReference type="EMBL" id="KAH7135178.1"/>
    </source>
</evidence>
<keyword evidence="1" id="KW-0812">Transmembrane</keyword>
<keyword evidence="1" id="KW-1133">Transmembrane helix</keyword>
<evidence type="ECO:0000313" key="4">
    <source>
        <dbReference type="Proteomes" id="UP000700596"/>
    </source>
</evidence>
<reference evidence="3" key="1">
    <citation type="journal article" date="2021" name="Nat. Commun.">
        <title>Genetic determinants of endophytism in the Arabidopsis root mycobiome.</title>
        <authorList>
            <person name="Mesny F."/>
            <person name="Miyauchi S."/>
            <person name="Thiergart T."/>
            <person name="Pickel B."/>
            <person name="Atanasova L."/>
            <person name="Karlsson M."/>
            <person name="Huettel B."/>
            <person name="Barry K.W."/>
            <person name="Haridas S."/>
            <person name="Chen C."/>
            <person name="Bauer D."/>
            <person name="Andreopoulos W."/>
            <person name="Pangilinan J."/>
            <person name="LaButti K."/>
            <person name="Riley R."/>
            <person name="Lipzen A."/>
            <person name="Clum A."/>
            <person name="Drula E."/>
            <person name="Henrissat B."/>
            <person name="Kohler A."/>
            <person name="Grigoriev I.V."/>
            <person name="Martin F.M."/>
            <person name="Hacquard S."/>
        </authorList>
    </citation>
    <scope>NUCLEOTIDE SEQUENCE</scope>
    <source>
        <strain evidence="3">MPI-CAGE-CH-0243</strain>
    </source>
</reference>
<dbReference type="OrthoDB" id="3931847at2759"/>
<protein>
    <submittedName>
        <fullName evidence="3">Uncharacterized protein</fullName>
    </submittedName>
</protein>
<sequence>MLFITLFLFFISLTAADDLGRRCPGSMLCFTSFTWCKPNIKNCRYPKDVYALPKTSDAYAALIWGKEYNFTWDSDINGPVTILWHFIDSPRQNGSNQGDPFAVWETNITGNSFVFKPQEKMFPSLNAQNMTPELATAFASERTYLSIEQFVMEKFSNGSEQLTSKRHRDTTEVFSVLPESVRDIVDGAVRDEEKKWRKRLNLAIGLGVGLSVFCAVLLTWGCAGLWARRNARKRGEKGLGDVGGG</sequence>
<dbReference type="EMBL" id="JAGMWT010000002">
    <property type="protein sequence ID" value="KAH7135178.1"/>
    <property type="molecule type" value="Genomic_DNA"/>
</dbReference>
<comment type="caution">
    <text evidence="3">The sequence shown here is derived from an EMBL/GenBank/DDBJ whole genome shotgun (WGS) entry which is preliminary data.</text>
</comment>
<gene>
    <name evidence="3" type="ORF">B0J11DRAFT_502024</name>
</gene>
<feature type="transmembrane region" description="Helical" evidence="1">
    <location>
        <begin position="202"/>
        <end position="227"/>
    </location>
</feature>
<keyword evidence="1" id="KW-0472">Membrane</keyword>